<feature type="region of interest" description="Disordered" evidence="2">
    <location>
        <begin position="174"/>
        <end position="207"/>
    </location>
</feature>
<dbReference type="InterPro" id="IPR047865">
    <property type="entry name" value="Ribosomal_uL10_bac_type"/>
</dbReference>
<evidence type="ECO:0008006" key="5">
    <source>
        <dbReference type="Google" id="ProtNLM"/>
    </source>
</evidence>
<proteinExistence type="inferred from homology"/>
<dbReference type="Gene3D" id="6.10.250.290">
    <property type="match status" value="1"/>
</dbReference>
<organism evidence="3 4">
    <name type="scientific">Bondarzewia mesenterica</name>
    <dbReference type="NCBI Taxonomy" id="1095465"/>
    <lineage>
        <taxon>Eukaryota</taxon>
        <taxon>Fungi</taxon>
        <taxon>Dikarya</taxon>
        <taxon>Basidiomycota</taxon>
        <taxon>Agaricomycotina</taxon>
        <taxon>Agaricomycetes</taxon>
        <taxon>Russulales</taxon>
        <taxon>Bondarzewiaceae</taxon>
        <taxon>Bondarzewia</taxon>
    </lineage>
</organism>
<dbReference type="EMBL" id="SGPL01000057">
    <property type="protein sequence ID" value="THH19021.1"/>
    <property type="molecule type" value="Genomic_DNA"/>
</dbReference>
<comment type="caution">
    <text evidence="3">The sequence shown here is derived from an EMBL/GenBank/DDBJ whole genome shotgun (WGS) entry which is preliminary data.</text>
</comment>
<dbReference type="OrthoDB" id="360689at2759"/>
<sequence>MLSVRPSPSSCLTFLRQHARSYAISVKPPKVYPHKQVPRIYSEKKTFLYNQYLRLLETSKDTPLIFLQHDKFSIPNLIKIRRVIATAASKHVSAPPSLATPGPNPVPAEPAALPTLTVIRTSLFGVALRDFAPVDAKTSEEIARTVKNGFMVLSLPSLNPPQLQAVLRALDRAVPKPKPPTPEQLLEQAKLKDADPPNPGRRAKRSRPILKPELSLMGALIEGRVFKADGVADVAKLPSLDTLRAQIVGLLSSPATQLAGVLSEASGGKLARTLEGLKKGLEEQGATAEAP</sequence>
<name>A0A4S4M445_9AGAM</name>
<dbReference type="InterPro" id="IPR043141">
    <property type="entry name" value="Ribosomal_uL10-like_sf"/>
</dbReference>
<dbReference type="Proteomes" id="UP000310158">
    <property type="component" value="Unassembled WGS sequence"/>
</dbReference>
<reference evidence="3 4" key="1">
    <citation type="submission" date="2019-02" db="EMBL/GenBank/DDBJ databases">
        <title>Genome sequencing of the rare red list fungi Bondarzewia mesenterica.</title>
        <authorList>
            <person name="Buettner E."/>
            <person name="Kellner H."/>
        </authorList>
    </citation>
    <scope>NUCLEOTIDE SEQUENCE [LARGE SCALE GENOMIC DNA]</scope>
    <source>
        <strain evidence="3 4">DSM 108281</strain>
    </source>
</reference>
<gene>
    <name evidence="3" type="ORF">EW146_g2072</name>
</gene>
<evidence type="ECO:0000256" key="2">
    <source>
        <dbReference type="SAM" id="MobiDB-lite"/>
    </source>
</evidence>
<comment type="similarity">
    <text evidence="1">Belongs to the universal ribosomal protein uL10 family.</text>
</comment>
<evidence type="ECO:0000256" key="1">
    <source>
        <dbReference type="ARBA" id="ARBA00008889"/>
    </source>
</evidence>
<protein>
    <recommendedName>
        <fullName evidence="5">Ribosomal protein L10</fullName>
    </recommendedName>
</protein>
<dbReference type="AlphaFoldDB" id="A0A4S4M445"/>
<accession>A0A4S4M445</accession>
<keyword evidence="4" id="KW-1185">Reference proteome</keyword>
<evidence type="ECO:0000313" key="4">
    <source>
        <dbReference type="Proteomes" id="UP000310158"/>
    </source>
</evidence>
<dbReference type="PANTHER" id="PTHR11560">
    <property type="entry name" value="39S RIBOSOMAL PROTEIN L10, MITOCHONDRIAL"/>
    <property type="match status" value="1"/>
</dbReference>
<evidence type="ECO:0000313" key="3">
    <source>
        <dbReference type="EMBL" id="THH19021.1"/>
    </source>
</evidence>
<dbReference type="SUPFAM" id="SSF160369">
    <property type="entry name" value="Ribosomal protein L10-like"/>
    <property type="match status" value="1"/>
</dbReference>